<gene>
    <name evidence="2" type="ORF">BBK36DRAFT_1186659</name>
</gene>
<dbReference type="Gene3D" id="1.20.1050.10">
    <property type="match status" value="1"/>
</dbReference>
<dbReference type="SUPFAM" id="SSF52833">
    <property type="entry name" value="Thioredoxin-like"/>
    <property type="match status" value="1"/>
</dbReference>
<accession>A0A2T4BIY9</accession>
<dbReference type="Proteomes" id="UP000241546">
    <property type="component" value="Unassembled WGS sequence"/>
</dbReference>
<evidence type="ECO:0000313" key="3">
    <source>
        <dbReference type="Proteomes" id="UP000241546"/>
    </source>
</evidence>
<dbReference type="AlphaFoldDB" id="A0A2T4BIY9"/>
<proteinExistence type="predicted"/>
<organism evidence="2 3">
    <name type="scientific">Trichoderma citrinoviride</name>
    <dbReference type="NCBI Taxonomy" id="58853"/>
    <lineage>
        <taxon>Eukaryota</taxon>
        <taxon>Fungi</taxon>
        <taxon>Dikarya</taxon>
        <taxon>Ascomycota</taxon>
        <taxon>Pezizomycotina</taxon>
        <taxon>Sordariomycetes</taxon>
        <taxon>Hypocreomycetidae</taxon>
        <taxon>Hypocreales</taxon>
        <taxon>Hypocreaceae</taxon>
        <taxon>Trichoderma</taxon>
    </lineage>
</organism>
<dbReference type="InterPro" id="IPR004045">
    <property type="entry name" value="Glutathione_S-Trfase_N"/>
</dbReference>
<dbReference type="OrthoDB" id="202840at2759"/>
<sequence>MAPEEKPIILYHYANSPFSMRVSWYLALKGVRYQQCIQPKIMPRPDIHRLGVKYRRIPILTIGRDVYLDTRHILTKLSELPPGRENARLSITTTPEQRALQHLLNVYIMDTGFSRLVIQLVLFSHKGSADPAFVKDRSELVGSTAFFSPESWEATRPEAIRRVRAGFEFLETTLLSDGREWLLGTAGPSLGDIEVAWSFLWLERVPREILEEWCSKEMFPKVFSWMERFKGVAKEAEEELGEVRTVSGDEAAGAILGSEYHEAEGRVDEDDVLVKQLGLKKGALVRVWPRDTGVDHKEVGRLVSVDGGEVVVESEAEGGGSVRIHAQRHGFAVAPFEG</sequence>
<dbReference type="InterPro" id="IPR058268">
    <property type="entry name" value="DUF7962"/>
</dbReference>
<dbReference type="Pfam" id="PF13417">
    <property type="entry name" value="GST_N_3"/>
    <property type="match status" value="1"/>
</dbReference>
<dbReference type="Gene3D" id="3.40.30.110">
    <property type="match status" value="2"/>
</dbReference>
<dbReference type="EMBL" id="KZ680208">
    <property type="protein sequence ID" value="PTB69282.1"/>
    <property type="molecule type" value="Genomic_DNA"/>
</dbReference>
<protein>
    <recommendedName>
        <fullName evidence="1">GST C-terminal domain-containing protein</fullName>
    </recommendedName>
</protein>
<dbReference type="RefSeq" id="XP_024752602.1">
    <property type="nucleotide sequence ID" value="XM_024896497.1"/>
</dbReference>
<dbReference type="GeneID" id="36604615"/>
<dbReference type="InterPro" id="IPR010987">
    <property type="entry name" value="Glutathione-S-Trfase_C-like"/>
</dbReference>
<feature type="domain" description="GST C-terminal" evidence="1">
    <location>
        <begin position="94"/>
        <end position="247"/>
    </location>
</feature>
<name>A0A2T4BIY9_9HYPO</name>
<reference evidence="3" key="1">
    <citation type="submission" date="2016-07" db="EMBL/GenBank/DDBJ databases">
        <title>Multiple horizontal gene transfer events from other fungi enriched the ability of initially mycotrophic Trichoderma (Ascomycota) to feed on dead plant biomass.</title>
        <authorList>
            <consortium name="DOE Joint Genome Institute"/>
            <person name="Atanasova L."/>
            <person name="Chenthamara K."/>
            <person name="Zhang J."/>
            <person name="Grujic M."/>
            <person name="Henrissat B."/>
            <person name="Kuo A."/>
            <person name="Aerts A."/>
            <person name="Salamov A."/>
            <person name="Lipzen A."/>
            <person name="Labutti K."/>
            <person name="Barry K."/>
            <person name="Miao Y."/>
            <person name="Rahimi M.J."/>
            <person name="Shen Q."/>
            <person name="Grigoriev I.V."/>
            <person name="Kubicek C.P."/>
            <person name="Druzhinina I.S."/>
        </authorList>
    </citation>
    <scope>NUCLEOTIDE SEQUENCE [LARGE SCALE GENOMIC DNA]</scope>
    <source>
        <strain evidence="3">TUCIM 6016</strain>
    </source>
</reference>
<dbReference type="InterPro" id="IPR036249">
    <property type="entry name" value="Thioredoxin-like_sf"/>
</dbReference>
<evidence type="ECO:0000313" key="2">
    <source>
        <dbReference type="EMBL" id="PTB69282.1"/>
    </source>
</evidence>
<dbReference type="PROSITE" id="PS50405">
    <property type="entry name" value="GST_CTER"/>
    <property type="match status" value="1"/>
</dbReference>
<dbReference type="SUPFAM" id="SSF47616">
    <property type="entry name" value="GST C-terminal domain-like"/>
    <property type="match status" value="1"/>
</dbReference>
<dbReference type="Pfam" id="PF25907">
    <property type="entry name" value="DUF7962"/>
    <property type="match status" value="1"/>
</dbReference>
<dbReference type="CDD" id="cd00570">
    <property type="entry name" value="GST_N_family"/>
    <property type="match status" value="1"/>
</dbReference>
<keyword evidence="3" id="KW-1185">Reference proteome</keyword>
<evidence type="ECO:0000259" key="1">
    <source>
        <dbReference type="PROSITE" id="PS50405"/>
    </source>
</evidence>
<dbReference type="InterPro" id="IPR036282">
    <property type="entry name" value="Glutathione-S-Trfase_C_sf"/>
</dbReference>